<evidence type="ECO:0000313" key="2">
    <source>
        <dbReference type="EMBL" id="KAB8360548.1"/>
    </source>
</evidence>
<dbReference type="Gene3D" id="3.40.50.720">
    <property type="entry name" value="NAD(P)-binding Rossmann-like Domain"/>
    <property type="match status" value="1"/>
</dbReference>
<dbReference type="OrthoDB" id="2735536at2759"/>
<dbReference type="GO" id="GO:0004029">
    <property type="term" value="F:aldehyde dehydrogenase (NAD+) activity"/>
    <property type="evidence" value="ECO:0007669"/>
    <property type="project" value="TreeGrafter"/>
</dbReference>
<accession>A0A5N6KXM6</accession>
<comment type="caution">
    <text evidence="2">The sequence shown here is derived from an EMBL/GenBank/DDBJ whole genome shotgun (WGS) entry which is preliminary data.</text>
</comment>
<dbReference type="InterPro" id="IPR036291">
    <property type="entry name" value="NAD(P)-bd_dom_sf"/>
</dbReference>
<keyword evidence="3" id="KW-1185">Reference proteome</keyword>
<dbReference type="PANTHER" id="PTHR48079">
    <property type="entry name" value="PROTEIN YEEZ"/>
    <property type="match status" value="1"/>
</dbReference>
<dbReference type="GO" id="GO:0005737">
    <property type="term" value="C:cytoplasm"/>
    <property type="evidence" value="ECO:0007669"/>
    <property type="project" value="TreeGrafter"/>
</dbReference>
<evidence type="ECO:0000259" key="1">
    <source>
        <dbReference type="Pfam" id="PF01370"/>
    </source>
</evidence>
<dbReference type="Proteomes" id="UP000327013">
    <property type="component" value="Unassembled WGS sequence"/>
</dbReference>
<dbReference type="InterPro" id="IPR051783">
    <property type="entry name" value="NAD(P)-dependent_oxidoreduct"/>
</dbReference>
<dbReference type="Pfam" id="PF01370">
    <property type="entry name" value="Epimerase"/>
    <property type="match status" value="1"/>
</dbReference>
<proteinExistence type="predicted"/>
<dbReference type="SUPFAM" id="SSF51735">
    <property type="entry name" value="NAD(P)-binding Rossmann-fold domains"/>
    <property type="match status" value="1"/>
</dbReference>
<dbReference type="AlphaFoldDB" id="A0A5N6KXM6"/>
<organism evidence="2 3">
    <name type="scientific">Carpinus fangiana</name>
    <dbReference type="NCBI Taxonomy" id="176857"/>
    <lineage>
        <taxon>Eukaryota</taxon>
        <taxon>Viridiplantae</taxon>
        <taxon>Streptophyta</taxon>
        <taxon>Embryophyta</taxon>
        <taxon>Tracheophyta</taxon>
        <taxon>Spermatophyta</taxon>
        <taxon>Magnoliopsida</taxon>
        <taxon>eudicotyledons</taxon>
        <taxon>Gunneridae</taxon>
        <taxon>Pentapetalae</taxon>
        <taxon>rosids</taxon>
        <taxon>fabids</taxon>
        <taxon>Fagales</taxon>
        <taxon>Betulaceae</taxon>
        <taxon>Carpinus</taxon>
    </lineage>
</organism>
<feature type="domain" description="NAD-dependent epimerase/dehydratase" evidence="1">
    <location>
        <begin position="11"/>
        <end position="229"/>
    </location>
</feature>
<sequence>MASKQNLGRLFVIGGSGYVGSVITELAVAQGYDVHGLSRTENSDEKLRSLGATAVRGDLTSVDVLRQESSEADVVIHLATAFTMGVGTYDDTKHIDIAAVDAIADGLAGTNKPLIVTNGTLVVEADPTGAETTEKSPLAVSPVSGRGEVEQYSLALASRGIRVMVVRLAPYVYGRGGSGVGRFIGMAAKTGKVTCVDAGRNHTTTVHVDDVASLYLLAAQKGKAGEVYNATTATNLTARQIFDAIAAAVGVSVQDIAHDDAVKHIGVTFAWFLRAENRASGAKAVKELGWQPEGDGILEEISGGSYHTLAQSLRQTSAK</sequence>
<name>A0A5N6KXM6_9ROSI</name>
<dbReference type="PANTHER" id="PTHR48079:SF5">
    <property type="entry name" value="DEPENDENT EPIMERASE_DEHYDRATASE, PUTATIVE (AFU_ORTHOLOGUE AFUA_7G00180)-RELATED"/>
    <property type="match status" value="1"/>
</dbReference>
<reference evidence="2 3" key="1">
    <citation type="submission" date="2019-06" db="EMBL/GenBank/DDBJ databases">
        <title>A chromosomal-level reference genome of Carpinus fangiana (Coryloideae, Betulaceae).</title>
        <authorList>
            <person name="Yang X."/>
            <person name="Wang Z."/>
            <person name="Zhang L."/>
            <person name="Hao G."/>
            <person name="Liu J."/>
            <person name="Yang Y."/>
        </authorList>
    </citation>
    <scope>NUCLEOTIDE SEQUENCE [LARGE SCALE GENOMIC DNA]</scope>
    <source>
        <strain evidence="2">Cfa_2016G</strain>
        <tissue evidence="2">Leaf</tissue>
    </source>
</reference>
<protein>
    <recommendedName>
        <fullName evidence="1">NAD-dependent epimerase/dehydratase domain-containing protein</fullName>
    </recommendedName>
</protein>
<dbReference type="InterPro" id="IPR001509">
    <property type="entry name" value="Epimerase_deHydtase"/>
</dbReference>
<dbReference type="EMBL" id="VIBQ01000017">
    <property type="protein sequence ID" value="KAB8360548.1"/>
    <property type="molecule type" value="Genomic_DNA"/>
</dbReference>
<gene>
    <name evidence="2" type="ORF">FH972_024288</name>
</gene>
<evidence type="ECO:0000313" key="3">
    <source>
        <dbReference type="Proteomes" id="UP000327013"/>
    </source>
</evidence>